<feature type="binding site" evidence="15">
    <location>
        <position position="455"/>
    </location>
    <ligand>
        <name>Mg(2+)</name>
        <dbReference type="ChEBI" id="CHEBI:18420"/>
        <note>shared with alpha subunit</note>
    </ligand>
</feature>
<keyword evidence="10 15" id="KW-0460">Magnesium</keyword>
<dbReference type="CDD" id="cd00769">
    <property type="entry name" value="PheRS_beta_core"/>
    <property type="match status" value="1"/>
</dbReference>
<dbReference type="SMART" id="SM00873">
    <property type="entry name" value="B3_4"/>
    <property type="match status" value="1"/>
</dbReference>
<dbReference type="RefSeq" id="WP_069858236.1">
    <property type="nucleotide sequence ID" value="NZ_BDFE01000015.1"/>
</dbReference>
<dbReference type="GO" id="GO:0000287">
    <property type="term" value="F:magnesium ion binding"/>
    <property type="evidence" value="ECO:0007669"/>
    <property type="project" value="UniProtKB-UniRule"/>
</dbReference>
<feature type="domain" description="FDX-ACB" evidence="18">
    <location>
        <begin position="707"/>
        <end position="799"/>
    </location>
</feature>
<accession>A0A194AIL2</accession>
<dbReference type="InterPro" id="IPR009061">
    <property type="entry name" value="DNA-bd_dom_put_sf"/>
</dbReference>
<keyword evidence="12 15" id="KW-0648">Protein biosynthesis</keyword>
<dbReference type="Gene3D" id="3.30.930.10">
    <property type="entry name" value="Bira Bifunctional Protein, Domain 2"/>
    <property type="match status" value="1"/>
</dbReference>
<evidence type="ECO:0000259" key="18">
    <source>
        <dbReference type="PROSITE" id="PS51447"/>
    </source>
</evidence>
<dbReference type="PANTHER" id="PTHR10947:SF0">
    <property type="entry name" value="PHENYLALANINE--TRNA LIGASE BETA SUBUNIT"/>
    <property type="match status" value="1"/>
</dbReference>
<dbReference type="PROSITE" id="PS51447">
    <property type="entry name" value="FDX_ACB"/>
    <property type="match status" value="1"/>
</dbReference>
<comment type="caution">
    <text evidence="20">The sequence shown here is derived from an EMBL/GenBank/DDBJ whole genome shotgun (WGS) entry which is preliminary data.</text>
</comment>
<evidence type="ECO:0000256" key="14">
    <source>
        <dbReference type="ARBA" id="ARBA00049255"/>
    </source>
</evidence>
<dbReference type="EC" id="6.1.1.20" evidence="15"/>
<dbReference type="InterPro" id="IPR033714">
    <property type="entry name" value="tRNA_bind_bactPheRS"/>
</dbReference>
<dbReference type="GO" id="GO:0005524">
    <property type="term" value="F:ATP binding"/>
    <property type="evidence" value="ECO:0007669"/>
    <property type="project" value="UniProtKB-UniRule"/>
</dbReference>
<dbReference type="SUPFAM" id="SSF46955">
    <property type="entry name" value="Putative DNA-binding domain"/>
    <property type="match status" value="1"/>
</dbReference>
<dbReference type="Gene3D" id="3.30.56.10">
    <property type="match status" value="2"/>
</dbReference>
<dbReference type="SUPFAM" id="SSF55681">
    <property type="entry name" value="Class II aaRS and biotin synthetases"/>
    <property type="match status" value="1"/>
</dbReference>
<evidence type="ECO:0000256" key="1">
    <source>
        <dbReference type="ARBA" id="ARBA00004496"/>
    </source>
</evidence>
<dbReference type="InterPro" id="IPR005121">
    <property type="entry name" value="Fdx_antiC-bd"/>
</dbReference>
<evidence type="ECO:0000256" key="15">
    <source>
        <dbReference type="HAMAP-Rule" id="MF_00283"/>
    </source>
</evidence>
<keyword evidence="11 16" id="KW-0694">RNA-binding</keyword>
<dbReference type="InterPro" id="IPR020825">
    <property type="entry name" value="Phe-tRNA_synthase-like_B3/B4"/>
</dbReference>
<gene>
    <name evidence="15" type="primary">pheT</name>
    <name evidence="20" type="ORF">DPF_1308</name>
</gene>
<keyword evidence="5 16" id="KW-0820">tRNA-binding</keyword>
<keyword evidence="4 15" id="KW-0963">Cytoplasm</keyword>
<keyword evidence="7 15" id="KW-0479">Metal-binding</keyword>
<dbReference type="Proteomes" id="UP000095200">
    <property type="component" value="Unassembled WGS sequence"/>
</dbReference>
<feature type="binding site" evidence="15">
    <location>
        <position position="465"/>
    </location>
    <ligand>
        <name>Mg(2+)</name>
        <dbReference type="ChEBI" id="CHEBI:18420"/>
        <note>shared with alpha subunit</note>
    </ligand>
</feature>
<dbReference type="Pfam" id="PF01588">
    <property type="entry name" value="tRNA_bind"/>
    <property type="match status" value="1"/>
</dbReference>
<evidence type="ECO:0000256" key="3">
    <source>
        <dbReference type="ARBA" id="ARBA00011209"/>
    </source>
</evidence>
<dbReference type="CDD" id="cd02796">
    <property type="entry name" value="tRNA_bind_bactPheRS"/>
    <property type="match status" value="1"/>
</dbReference>
<evidence type="ECO:0000313" key="21">
    <source>
        <dbReference type="Proteomes" id="UP000095200"/>
    </source>
</evidence>
<dbReference type="InterPro" id="IPR012340">
    <property type="entry name" value="NA-bd_OB-fold"/>
</dbReference>
<dbReference type="InterPro" id="IPR002547">
    <property type="entry name" value="tRNA-bd_dom"/>
</dbReference>
<evidence type="ECO:0000259" key="19">
    <source>
        <dbReference type="PROSITE" id="PS51483"/>
    </source>
</evidence>
<dbReference type="PROSITE" id="PS51483">
    <property type="entry name" value="B5"/>
    <property type="match status" value="1"/>
</dbReference>
<dbReference type="GO" id="GO:0009328">
    <property type="term" value="C:phenylalanine-tRNA ligase complex"/>
    <property type="evidence" value="ECO:0007669"/>
    <property type="project" value="TreeGrafter"/>
</dbReference>
<dbReference type="PROSITE" id="PS50886">
    <property type="entry name" value="TRBD"/>
    <property type="match status" value="1"/>
</dbReference>
<evidence type="ECO:0000256" key="13">
    <source>
        <dbReference type="ARBA" id="ARBA00023146"/>
    </source>
</evidence>
<comment type="subcellular location">
    <subcellularLocation>
        <location evidence="1 15">Cytoplasm</location>
    </subcellularLocation>
</comment>
<dbReference type="AlphaFoldDB" id="A0A194AIL2"/>
<evidence type="ECO:0000256" key="6">
    <source>
        <dbReference type="ARBA" id="ARBA00022598"/>
    </source>
</evidence>
<keyword evidence="8 15" id="KW-0547">Nucleotide-binding</keyword>
<dbReference type="Pfam" id="PF03484">
    <property type="entry name" value="B5"/>
    <property type="match status" value="1"/>
</dbReference>
<dbReference type="Gene3D" id="2.40.50.140">
    <property type="entry name" value="Nucleic acid-binding proteins"/>
    <property type="match status" value="1"/>
</dbReference>
<dbReference type="SUPFAM" id="SSF54991">
    <property type="entry name" value="Anticodon-binding domain of PheRS"/>
    <property type="match status" value="1"/>
</dbReference>
<keyword evidence="9 15" id="KW-0067">ATP-binding</keyword>
<evidence type="ECO:0000256" key="16">
    <source>
        <dbReference type="PROSITE-ProRule" id="PRU00209"/>
    </source>
</evidence>
<evidence type="ECO:0000256" key="10">
    <source>
        <dbReference type="ARBA" id="ARBA00022842"/>
    </source>
</evidence>
<dbReference type="InterPro" id="IPR036690">
    <property type="entry name" value="Fdx_antiC-bd_sf"/>
</dbReference>
<sequence length="799" mass="87561">MLLSLNWLRDFTPYEGDLDELADRLTMLGLEVDEISHPFAHLDSIIVGHVVQCEAHPESDHLHVCKVDVDAGELLDIVCGAPNVAQGQKVAVAPVGTIMPNGMKIKKAKLRGMPSRGMICSAMELELGNDHSGIMVLDDSLAPGTKLIDALGLETSVLDIDITPNRGDCLSVLGYAREIAAAYNLPLTMPRVECVETGPSCQDMVSVQIDQASLCPSYLARIIQGVSNVQSPDWMRYRLLAVGLRPISAVVDVTNYVLMELGQPLHAFDRSLIRGGKIRVAPAREGMVFTTLDNKERKLLSSDLLIWDGERPVALAGVMGGANSEISEASTEVLLESAVFHPGTIRKTARRLALGSDASFRFERGVDQVGSRLALDRAADLIVSCCGGQIAKGVAGSVPRPYSPPSIVFRPAKATRLLALDVEEGYCEKVLTSLGCELAKASDGYQVTPPSYRLDLEREADLIEEVARVYGMDRLPVRLPRITKNLDAMLNEDPLFAFNSRIKAWAMGCGLHEAVNYSFVATKDMDRLAIPMEGRVEILNPLNEELNVLRSQIAPGLFNSLKHNLGQGATRLRLFEVAQVFVQDPTSDTMTKETNRLGLLVYGSREPQRYPFAAGDVDYSDIKGLVESLTGHLGIGTLSFALAEEHPYLQPCVRVLAGETFIGLIGMLKPALADGYNASHRVWFADMDLETIMDLTARSTCTFSPIAKFPAVRRDITIIAPKTLPFGRIAEVILARKEPLVEDVVLLDIYTPEEGAKENHVSLRVTYRSMSKTLKDKEVDKVHTRIGQELLNKLEVRFP</sequence>
<dbReference type="NCBIfam" id="NF045760">
    <property type="entry name" value="YtpR"/>
    <property type="match status" value="1"/>
</dbReference>
<feature type="domain" description="TRNA-binding" evidence="17">
    <location>
        <begin position="39"/>
        <end position="148"/>
    </location>
</feature>
<evidence type="ECO:0000256" key="7">
    <source>
        <dbReference type="ARBA" id="ARBA00022723"/>
    </source>
</evidence>
<evidence type="ECO:0000256" key="11">
    <source>
        <dbReference type="ARBA" id="ARBA00022884"/>
    </source>
</evidence>
<comment type="subunit">
    <text evidence="3 15">Tetramer of two alpha and two beta subunits.</text>
</comment>
<dbReference type="Gene3D" id="3.30.70.380">
    <property type="entry name" value="Ferrodoxin-fold anticodon-binding domain"/>
    <property type="match status" value="1"/>
</dbReference>
<dbReference type="InterPro" id="IPR005146">
    <property type="entry name" value="B3/B4_tRNA-bd"/>
</dbReference>
<dbReference type="STRING" id="1592317.DPF_1308"/>
<dbReference type="NCBIfam" id="TIGR00472">
    <property type="entry name" value="pheT_bact"/>
    <property type="match status" value="1"/>
</dbReference>
<evidence type="ECO:0000256" key="12">
    <source>
        <dbReference type="ARBA" id="ARBA00022917"/>
    </source>
</evidence>
<dbReference type="GO" id="GO:0004826">
    <property type="term" value="F:phenylalanine-tRNA ligase activity"/>
    <property type="evidence" value="ECO:0007669"/>
    <property type="project" value="UniProtKB-UniRule"/>
</dbReference>
<comment type="catalytic activity">
    <reaction evidence="14 15">
        <text>tRNA(Phe) + L-phenylalanine + ATP = L-phenylalanyl-tRNA(Phe) + AMP + diphosphate + H(+)</text>
        <dbReference type="Rhea" id="RHEA:19413"/>
        <dbReference type="Rhea" id="RHEA-COMP:9668"/>
        <dbReference type="Rhea" id="RHEA-COMP:9699"/>
        <dbReference type="ChEBI" id="CHEBI:15378"/>
        <dbReference type="ChEBI" id="CHEBI:30616"/>
        <dbReference type="ChEBI" id="CHEBI:33019"/>
        <dbReference type="ChEBI" id="CHEBI:58095"/>
        <dbReference type="ChEBI" id="CHEBI:78442"/>
        <dbReference type="ChEBI" id="CHEBI:78531"/>
        <dbReference type="ChEBI" id="CHEBI:456215"/>
        <dbReference type="EC" id="6.1.1.20"/>
    </reaction>
</comment>
<evidence type="ECO:0000259" key="17">
    <source>
        <dbReference type="PROSITE" id="PS50886"/>
    </source>
</evidence>
<dbReference type="InterPro" id="IPR004532">
    <property type="entry name" value="Phe-tRNA-ligase_IIc_bsu_bact"/>
</dbReference>
<dbReference type="Gene3D" id="3.50.40.10">
    <property type="entry name" value="Phenylalanyl-trna Synthetase, Chain B, domain 3"/>
    <property type="match status" value="1"/>
</dbReference>
<dbReference type="Pfam" id="PF17759">
    <property type="entry name" value="tRNA_synthFbeta"/>
    <property type="match status" value="1"/>
</dbReference>
<evidence type="ECO:0000256" key="5">
    <source>
        <dbReference type="ARBA" id="ARBA00022555"/>
    </source>
</evidence>
<keyword evidence="6 15" id="KW-0436">Ligase</keyword>
<feature type="binding site" evidence="15">
    <location>
        <position position="464"/>
    </location>
    <ligand>
        <name>Mg(2+)</name>
        <dbReference type="ChEBI" id="CHEBI:18420"/>
        <note>shared with alpha subunit</note>
    </ligand>
</feature>
<dbReference type="GO" id="GO:0006432">
    <property type="term" value="P:phenylalanyl-tRNA aminoacylation"/>
    <property type="evidence" value="ECO:0007669"/>
    <property type="project" value="UniProtKB-UniRule"/>
</dbReference>
<dbReference type="InterPro" id="IPR045060">
    <property type="entry name" value="Phe-tRNA-ligase_IIc_bsu"/>
</dbReference>
<reference evidence="21" key="1">
    <citation type="submission" date="2016-06" db="EMBL/GenBank/DDBJ databases">
        <title>Draft genome sequence of Desulfoplanes formicivorans strain Pf12B.</title>
        <authorList>
            <person name="Watanabe M."/>
            <person name="Kojima H."/>
            <person name="Fukui M."/>
        </authorList>
    </citation>
    <scope>NUCLEOTIDE SEQUENCE [LARGE SCALE GENOMIC DNA]</scope>
    <source>
        <strain evidence="21">Pf12B</strain>
    </source>
</reference>
<feature type="binding site" evidence="15">
    <location>
        <position position="461"/>
    </location>
    <ligand>
        <name>Mg(2+)</name>
        <dbReference type="ChEBI" id="CHEBI:18420"/>
        <note>shared with alpha subunit</note>
    </ligand>
</feature>
<dbReference type="InterPro" id="IPR005147">
    <property type="entry name" value="tRNA_synthase_B5-dom"/>
</dbReference>
<evidence type="ECO:0000313" key="20">
    <source>
        <dbReference type="EMBL" id="GAU08594.1"/>
    </source>
</evidence>
<name>A0A194AIL2_9BACT</name>
<dbReference type="GO" id="GO:0000049">
    <property type="term" value="F:tRNA binding"/>
    <property type="evidence" value="ECO:0007669"/>
    <property type="project" value="UniProtKB-UniRule"/>
</dbReference>
<dbReference type="SMART" id="SM00896">
    <property type="entry name" value="FDX-ACB"/>
    <property type="match status" value="1"/>
</dbReference>
<dbReference type="InterPro" id="IPR045864">
    <property type="entry name" value="aa-tRNA-synth_II/BPL/LPL"/>
</dbReference>
<dbReference type="Pfam" id="PF03147">
    <property type="entry name" value="FDX-ACB"/>
    <property type="match status" value="1"/>
</dbReference>
<dbReference type="FunFam" id="3.50.40.10:FF:000001">
    <property type="entry name" value="Phenylalanine--tRNA ligase beta subunit"/>
    <property type="match status" value="1"/>
</dbReference>
<dbReference type="PANTHER" id="PTHR10947">
    <property type="entry name" value="PHENYLALANYL-TRNA SYNTHETASE BETA CHAIN AND LEUCINE-RICH REPEAT-CONTAINING PROTEIN 47"/>
    <property type="match status" value="1"/>
</dbReference>
<comment type="similarity">
    <text evidence="2 15">Belongs to the phenylalanyl-tRNA synthetase beta subunit family. Type 1 subfamily.</text>
</comment>
<evidence type="ECO:0000256" key="4">
    <source>
        <dbReference type="ARBA" id="ARBA00022490"/>
    </source>
</evidence>
<proteinExistence type="inferred from homology"/>
<dbReference type="HAMAP" id="MF_00283">
    <property type="entry name" value="Phe_tRNA_synth_beta1"/>
    <property type="match status" value="1"/>
</dbReference>
<dbReference type="Pfam" id="PF03483">
    <property type="entry name" value="B3_4"/>
    <property type="match status" value="1"/>
</dbReference>
<organism evidence="20 21">
    <name type="scientific">Desulfoplanes formicivorans</name>
    <dbReference type="NCBI Taxonomy" id="1592317"/>
    <lineage>
        <taxon>Bacteria</taxon>
        <taxon>Pseudomonadati</taxon>
        <taxon>Thermodesulfobacteriota</taxon>
        <taxon>Desulfovibrionia</taxon>
        <taxon>Desulfovibrionales</taxon>
        <taxon>Desulfoplanaceae</taxon>
        <taxon>Desulfoplanes</taxon>
    </lineage>
</organism>
<dbReference type="InterPro" id="IPR041616">
    <property type="entry name" value="PheRS_beta_core"/>
</dbReference>
<dbReference type="SUPFAM" id="SSF56037">
    <property type="entry name" value="PheT/TilS domain"/>
    <property type="match status" value="1"/>
</dbReference>
<protein>
    <recommendedName>
        <fullName evidence="15">Phenylalanine--tRNA ligase beta subunit</fullName>
        <ecNumber evidence="15">6.1.1.20</ecNumber>
    </recommendedName>
    <alternativeName>
        <fullName evidence="15">Phenylalanyl-tRNA synthetase beta subunit</fullName>
        <shortName evidence="15">PheRS</shortName>
    </alternativeName>
</protein>
<dbReference type="SMART" id="SM00874">
    <property type="entry name" value="B5"/>
    <property type="match status" value="1"/>
</dbReference>
<evidence type="ECO:0000256" key="9">
    <source>
        <dbReference type="ARBA" id="ARBA00022840"/>
    </source>
</evidence>
<dbReference type="FunFam" id="2.40.50.140:FF:000045">
    <property type="entry name" value="Phenylalanine--tRNA ligase beta subunit"/>
    <property type="match status" value="1"/>
</dbReference>
<evidence type="ECO:0000256" key="8">
    <source>
        <dbReference type="ARBA" id="ARBA00022741"/>
    </source>
</evidence>
<comment type="cofactor">
    <cofactor evidence="15">
        <name>Mg(2+)</name>
        <dbReference type="ChEBI" id="CHEBI:18420"/>
    </cofactor>
    <text evidence="15">Binds 2 magnesium ions per tetramer.</text>
</comment>
<dbReference type="SUPFAM" id="SSF50249">
    <property type="entry name" value="Nucleic acid-binding proteins"/>
    <property type="match status" value="1"/>
</dbReference>
<feature type="domain" description="B5" evidence="19">
    <location>
        <begin position="402"/>
        <end position="477"/>
    </location>
</feature>
<dbReference type="OrthoDB" id="9805455at2"/>
<keyword evidence="13 15" id="KW-0030">Aminoacyl-tRNA synthetase</keyword>
<keyword evidence="21" id="KW-1185">Reference proteome</keyword>
<evidence type="ECO:0000256" key="2">
    <source>
        <dbReference type="ARBA" id="ARBA00008653"/>
    </source>
</evidence>
<dbReference type="EMBL" id="BDFE01000015">
    <property type="protein sequence ID" value="GAU08594.1"/>
    <property type="molecule type" value="Genomic_DNA"/>
</dbReference>